<dbReference type="HOGENOM" id="CLU_1355121_0_0_1"/>
<dbReference type="AlphaFoldDB" id="A0A0C9ZQK7"/>
<proteinExistence type="predicted"/>
<accession>A0A0C9ZQK7</accession>
<sequence length="202" mass="23182">MGPPRERAKGSEGLRSRLREREGLRERDLDLERRTCLRSRGDADRLRGDLVRLRLRVRLRRCASNINTDFYTATCINHQPLHFVALRAPNGRFDGRGLIIKDSFVLEKKKDLCRRATCTHPTPSGHGLSPVHDPYHDPCDRDPGRVHGLCPCLCPVLCLFLCPCHGRIRGPYPCLDLGHGLYRLPHRFCRQSLPCYACPRPW</sequence>
<reference evidence="1 2" key="1">
    <citation type="submission" date="2014-04" db="EMBL/GenBank/DDBJ databases">
        <authorList>
            <consortium name="DOE Joint Genome Institute"/>
            <person name="Kuo A."/>
            <person name="Kohler A."/>
            <person name="Costa M.D."/>
            <person name="Nagy L.G."/>
            <person name="Floudas D."/>
            <person name="Copeland A."/>
            <person name="Barry K.W."/>
            <person name="Cichocki N."/>
            <person name="Veneault-Fourrey C."/>
            <person name="LaButti K."/>
            <person name="Lindquist E.A."/>
            <person name="Lipzen A."/>
            <person name="Lundell T."/>
            <person name="Morin E."/>
            <person name="Murat C."/>
            <person name="Sun H."/>
            <person name="Tunlid A."/>
            <person name="Henrissat B."/>
            <person name="Grigoriev I.V."/>
            <person name="Hibbett D.S."/>
            <person name="Martin F."/>
            <person name="Nordberg H.P."/>
            <person name="Cantor M.N."/>
            <person name="Hua S.X."/>
        </authorList>
    </citation>
    <scope>NUCLEOTIDE SEQUENCE [LARGE SCALE GENOMIC DNA]</scope>
    <source>
        <strain evidence="1 2">441</strain>
    </source>
</reference>
<evidence type="ECO:0000313" key="1">
    <source>
        <dbReference type="EMBL" id="KIK21983.1"/>
    </source>
</evidence>
<evidence type="ECO:0000313" key="2">
    <source>
        <dbReference type="Proteomes" id="UP000054018"/>
    </source>
</evidence>
<protein>
    <submittedName>
        <fullName evidence="1">Unplaced genomic scaffold scaffold_60, whole genome shotgun sequence</fullName>
    </submittedName>
</protein>
<reference evidence="2" key="2">
    <citation type="submission" date="2015-01" db="EMBL/GenBank/DDBJ databases">
        <title>Evolutionary Origins and Diversification of the Mycorrhizal Mutualists.</title>
        <authorList>
            <consortium name="DOE Joint Genome Institute"/>
            <consortium name="Mycorrhizal Genomics Consortium"/>
            <person name="Kohler A."/>
            <person name="Kuo A."/>
            <person name="Nagy L.G."/>
            <person name="Floudas D."/>
            <person name="Copeland A."/>
            <person name="Barry K.W."/>
            <person name="Cichocki N."/>
            <person name="Veneault-Fourrey C."/>
            <person name="LaButti K."/>
            <person name="Lindquist E.A."/>
            <person name="Lipzen A."/>
            <person name="Lundell T."/>
            <person name="Morin E."/>
            <person name="Murat C."/>
            <person name="Riley R."/>
            <person name="Ohm R."/>
            <person name="Sun H."/>
            <person name="Tunlid A."/>
            <person name="Henrissat B."/>
            <person name="Grigoriev I.V."/>
            <person name="Hibbett D.S."/>
            <person name="Martin F."/>
        </authorList>
    </citation>
    <scope>NUCLEOTIDE SEQUENCE [LARGE SCALE GENOMIC DNA]</scope>
    <source>
        <strain evidence="2">441</strain>
    </source>
</reference>
<gene>
    <name evidence="1" type="ORF">PISMIDRAFT_527753</name>
</gene>
<name>A0A0C9ZQK7_9AGAM</name>
<dbReference type="Proteomes" id="UP000054018">
    <property type="component" value="Unassembled WGS sequence"/>
</dbReference>
<dbReference type="EMBL" id="KN833744">
    <property type="protein sequence ID" value="KIK21983.1"/>
    <property type="molecule type" value="Genomic_DNA"/>
</dbReference>
<keyword evidence="2" id="KW-1185">Reference proteome</keyword>
<organism evidence="1 2">
    <name type="scientific">Pisolithus microcarpus 441</name>
    <dbReference type="NCBI Taxonomy" id="765257"/>
    <lineage>
        <taxon>Eukaryota</taxon>
        <taxon>Fungi</taxon>
        <taxon>Dikarya</taxon>
        <taxon>Basidiomycota</taxon>
        <taxon>Agaricomycotina</taxon>
        <taxon>Agaricomycetes</taxon>
        <taxon>Agaricomycetidae</taxon>
        <taxon>Boletales</taxon>
        <taxon>Sclerodermatineae</taxon>
        <taxon>Pisolithaceae</taxon>
        <taxon>Pisolithus</taxon>
    </lineage>
</organism>